<dbReference type="Pfam" id="PF01171">
    <property type="entry name" value="ATP_bind_3"/>
    <property type="match status" value="1"/>
</dbReference>
<dbReference type="InterPro" id="IPR012094">
    <property type="entry name" value="tRNA_Ile_lys_synt"/>
</dbReference>
<keyword evidence="5 8" id="KW-0547">Nucleotide-binding</keyword>
<dbReference type="GO" id="GO:0006400">
    <property type="term" value="P:tRNA modification"/>
    <property type="evidence" value="ECO:0007669"/>
    <property type="project" value="UniProtKB-UniRule"/>
</dbReference>
<dbReference type="NCBIfam" id="TIGR02432">
    <property type="entry name" value="lysidine_TilS_N"/>
    <property type="match status" value="1"/>
</dbReference>
<reference evidence="11 13" key="2">
    <citation type="submission" date="2016-10" db="EMBL/GenBank/DDBJ databases">
        <authorList>
            <person name="Varghese N."/>
            <person name="Submissions S."/>
        </authorList>
    </citation>
    <scope>NUCLEOTIDE SEQUENCE [LARGE SCALE GENOMIC DNA]</scope>
    <source>
        <strain evidence="11 13">DSM 22150</strain>
    </source>
</reference>
<dbReference type="PANTHER" id="PTHR43033">
    <property type="entry name" value="TRNA(ILE)-LYSIDINE SYNTHASE-RELATED"/>
    <property type="match status" value="1"/>
</dbReference>
<dbReference type="STRING" id="640938.TR210_2006"/>
<comment type="function">
    <text evidence="8">Ligates lysine onto the cytidine present at position 34 of the AUA codon-specific tRNA(Ile) that contains the anticodon CAU, in an ATP-dependent manner. Cytidine is converted to lysidine, thus changing the amino acid specificity of the tRNA from methionine to isoleucine.</text>
</comment>
<evidence type="ECO:0000256" key="8">
    <source>
        <dbReference type="HAMAP-Rule" id="MF_01161"/>
    </source>
</evidence>
<dbReference type="SUPFAM" id="SSF82829">
    <property type="entry name" value="MesJ substrate recognition domain-like"/>
    <property type="match status" value="1"/>
</dbReference>
<keyword evidence="10" id="KW-0030">Aminoacyl-tRNA synthetase</keyword>
<dbReference type="InterPro" id="IPR015262">
    <property type="entry name" value="tRNA_Ile_lys_synt_subst-bd"/>
</dbReference>
<dbReference type="Proteomes" id="UP000076878">
    <property type="component" value="Unassembled WGS sequence"/>
</dbReference>
<name>A0A143Z3F0_9LACT</name>
<dbReference type="InterPro" id="IPR012795">
    <property type="entry name" value="tRNA_Ile_lys_synt_N"/>
</dbReference>
<dbReference type="Pfam" id="PF11734">
    <property type="entry name" value="TilS_C"/>
    <property type="match status" value="1"/>
</dbReference>
<dbReference type="EC" id="6.3.4.19" evidence="8"/>
<dbReference type="HAMAP" id="MF_01161">
    <property type="entry name" value="tRNA_Ile_lys_synt"/>
    <property type="match status" value="1"/>
</dbReference>
<evidence type="ECO:0000313" key="13">
    <source>
        <dbReference type="Proteomes" id="UP000199280"/>
    </source>
</evidence>
<evidence type="ECO:0000256" key="6">
    <source>
        <dbReference type="ARBA" id="ARBA00022840"/>
    </source>
</evidence>
<comment type="catalytic activity">
    <reaction evidence="7 8">
        <text>cytidine(34) in tRNA(Ile2) + L-lysine + ATP = lysidine(34) in tRNA(Ile2) + AMP + diphosphate + H(+)</text>
        <dbReference type="Rhea" id="RHEA:43744"/>
        <dbReference type="Rhea" id="RHEA-COMP:10625"/>
        <dbReference type="Rhea" id="RHEA-COMP:10670"/>
        <dbReference type="ChEBI" id="CHEBI:15378"/>
        <dbReference type="ChEBI" id="CHEBI:30616"/>
        <dbReference type="ChEBI" id="CHEBI:32551"/>
        <dbReference type="ChEBI" id="CHEBI:33019"/>
        <dbReference type="ChEBI" id="CHEBI:82748"/>
        <dbReference type="ChEBI" id="CHEBI:83665"/>
        <dbReference type="ChEBI" id="CHEBI:456215"/>
        <dbReference type="EC" id="6.3.4.19"/>
    </reaction>
</comment>
<keyword evidence="13" id="KW-1185">Reference proteome</keyword>
<dbReference type="InterPro" id="IPR011063">
    <property type="entry name" value="TilS/TtcA_N"/>
</dbReference>
<dbReference type="SUPFAM" id="SSF52402">
    <property type="entry name" value="Adenine nucleotide alpha hydrolases-like"/>
    <property type="match status" value="1"/>
</dbReference>
<dbReference type="Pfam" id="PF09179">
    <property type="entry name" value="TilS"/>
    <property type="match status" value="1"/>
</dbReference>
<dbReference type="SUPFAM" id="SSF56037">
    <property type="entry name" value="PheT/TilS domain"/>
    <property type="match status" value="1"/>
</dbReference>
<evidence type="ECO:0000256" key="3">
    <source>
        <dbReference type="ARBA" id="ARBA00022598"/>
    </source>
</evidence>
<dbReference type="Gene3D" id="3.30.465.60">
    <property type="match status" value="1"/>
</dbReference>
<evidence type="ECO:0000256" key="7">
    <source>
        <dbReference type="ARBA" id="ARBA00048539"/>
    </source>
</evidence>
<dbReference type="InterPro" id="IPR012796">
    <property type="entry name" value="Lysidine-tRNA-synth_C"/>
</dbReference>
<evidence type="ECO:0000313" key="11">
    <source>
        <dbReference type="EMBL" id="SEJ43071.1"/>
    </source>
</evidence>
<comment type="subcellular location">
    <subcellularLocation>
        <location evidence="1 8">Cytoplasm</location>
    </subcellularLocation>
</comment>
<dbReference type="GO" id="GO:0005737">
    <property type="term" value="C:cytoplasm"/>
    <property type="evidence" value="ECO:0007669"/>
    <property type="project" value="UniProtKB-SubCell"/>
</dbReference>
<evidence type="ECO:0000256" key="2">
    <source>
        <dbReference type="ARBA" id="ARBA00022490"/>
    </source>
</evidence>
<dbReference type="EMBL" id="FJNB01000015">
    <property type="protein sequence ID" value="CZR03523.1"/>
    <property type="molecule type" value="Genomic_DNA"/>
</dbReference>
<evidence type="ECO:0000313" key="12">
    <source>
        <dbReference type="Proteomes" id="UP000076878"/>
    </source>
</evidence>
<dbReference type="SMART" id="SM00977">
    <property type="entry name" value="TilS_C"/>
    <property type="match status" value="1"/>
</dbReference>
<dbReference type="InterPro" id="IPR014729">
    <property type="entry name" value="Rossmann-like_a/b/a_fold"/>
</dbReference>
<evidence type="ECO:0000256" key="1">
    <source>
        <dbReference type="ARBA" id="ARBA00004496"/>
    </source>
</evidence>
<accession>A0A143Z3F0</accession>
<evidence type="ECO:0000313" key="10">
    <source>
        <dbReference type="EMBL" id="CZR03523.1"/>
    </source>
</evidence>
<evidence type="ECO:0000256" key="4">
    <source>
        <dbReference type="ARBA" id="ARBA00022694"/>
    </source>
</evidence>
<keyword evidence="6 8" id="KW-0067">ATP-binding</keyword>
<dbReference type="Proteomes" id="UP000199280">
    <property type="component" value="Unassembled WGS sequence"/>
</dbReference>
<feature type="binding site" evidence="8">
    <location>
        <begin position="29"/>
        <end position="34"/>
    </location>
    <ligand>
        <name>ATP</name>
        <dbReference type="ChEBI" id="CHEBI:30616"/>
    </ligand>
</feature>
<dbReference type="Gene3D" id="3.40.50.620">
    <property type="entry name" value="HUPs"/>
    <property type="match status" value="1"/>
</dbReference>
<dbReference type="PANTHER" id="PTHR43033:SF1">
    <property type="entry name" value="TRNA(ILE)-LYSIDINE SYNTHASE-RELATED"/>
    <property type="match status" value="1"/>
</dbReference>
<evidence type="ECO:0000259" key="9">
    <source>
        <dbReference type="SMART" id="SM00977"/>
    </source>
</evidence>
<evidence type="ECO:0000256" key="5">
    <source>
        <dbReference type="ARBA" id="ARBA00022741"/>
    </source>
</evidence>
<organism evidence="10 12">
    <name type="scientific">Trichococcus ilyis</name>
    <dbReference type="NCBI Taxonomy" id="640938"/>
    <lineage>
        <taxon>Bacteria</taxon>
        <taxon>Bacillati</taxon>
        <taxon>Bacillota</taxon>
        <taxon>Bacilli</taxon>
        <taxon>Lactobacillales</taxon>
        <taxon>Carnobacteriaceae</taxon>
        <taxon>Trichococcus</taxon>
    </lineage>
</organism>
<reference evidence="10 12" key="1">
    <citation type="submission" date="2016-02" db="EMBL/GenBank/DDBJ databases">
        <authorList>
            <person name="Wen L."/>
            <person name="He K."/>
            <person name="Yang H."/>
        </authorList>
    </citation>
    <scope>NUCLEOTIDE SEQUENCE [LARGE SCALE GENOMIC DNA]</scope>
    <source>
        <strain evidence="10">Trichococcus_R210</strain>
    </source>
</reference>
<comment type="domain">
    <text evidence="8">The N-terminal region contains the highly conserved SGGXDS motif, predicted to be a P-loop motif involved in ATP binding.</text>
</comment>
<dbReference type="GO" id="GO:0004812">
    <property type="term" value="F:aminoacyl-tRNA ligase activity"/>
    <property type="evidence" value="ECO:0007669"/>
    <property type="project" value="UniProtKB-KW"/>
</dbReference>
<feature type="domain" description="Lysidine-tRNA(Ile) synthetase C-terminal" evidence="9">
    <location>
        <begin position="387"/>
        <end position="461"/>
    </location>
</feature>
<dbReference type="NCBIfam" id="TIGR02433">
    <property type="entry name" value="lysidine_TilS_C"/>
    <property type="match status" value="1"/>
</dbReference>
<keyword evidence="2 8" id="KW-0963">Cytoplasm</keyword>
<keyword evidence="4 8" id="KW-0819">tRNA processing</keyword>
<comment type="similarity">
    <text evidence="8">Belongs to the tRNA(Ile)-lysidine synthase family.</text>
</comment>
<dbReference type="GO" id="GO:0005524">
    <property type="term" value="F:ATP binding"/>
    <property type="evidence" value="ECO:0007669"/>
    <property type="project" value="UniProtKB-UniRule"/>
</dbReference>
<dbReference type="EMBL" id="FNYT01000013">
    <property type="protein sequence ID" value="SEJ43071.1"/>
    <property type="molecule type" value="Genomic_DNA"/>
</dbReference>
<keyword evidence="3 8" id="KW-0436">Ligase</keyword>
<gene>
    <name evidence="8" type="primary">tilS</name>
    <name evidence="11" type="ORF">SAMN05216375_11361</name>
    <name evidence="10" type="ORF">TR210_2006</name>
</gene>
<dbReference type="GO" id="GO:0032267">
    <property type="term" value="F:tRNA(Ile)-lysidine synthase activity"/>
    <property type="evidence" value="ECO:0007669"/>
    <property type="project" value="UniProtKB-EC"/>
</dbReference>
<dbReference type="RefSeq" id="WP_165605751.1">
    <property type="nucleotide sequence ID" value="NZ_FNYT01000013.1"/>
</dbReference>
<sequence>MQEYMLRLCKEVERHRLWDNQSRLLVAVSGGADSMALLGLIQRMPVEWRPQFAVVHIHHHLREESDEEFWMVQNYCRSQGIPFFAKHWPKENHPQSNLEMAAREFRYAFFAEMMAAWPATCLATAHHADDQLETILMRLVRGSTLQGISGIAAARAFGSGQLVRPLLPFQKQELYRICAIAGIPYREDSSNAELIFTRNRFRNSVIPLLKAENNQASRHFGEFSDDLQDVLKTVQPIVAQTFRRLFTKAEAQWILDLDAWKACEPSLQRLVLSHFVTEQLIETGHDFRRSQIGAVLDLIENPAPQKQISLAGGWQARKRYDKLVFLSPDSASSDFFDFSEKLELNRWVSLPSHGRIGLFHGDNAFSKDLPEGAVIVGISDAGTLLPLTVRSRRSGDKISLNKEQPFTKKVSRLFVDKKIPAEERKEAVIVTDGEGRILWIPGYAQSVWLSEDDKEKTCFRLIYIK</sequence>
<dbReference type="AlphaFoldDB" id="A0A143Z3F0"/>
<proteinExistence type="inferred from homology"/>
<dbReference type="CDD" id="cd01992">
    <property type="entry name" value="TilS_N"/>
    <property type="match status" value="1"/>
</dbReference>
<protein>
    <recommendedName>
        <fullName evidence="8">tRNA(Ile)-lysidine synthase</fullName>
        <ecNumber evidence="8">6.3.4.19</ecNumber>
    </recommendedName>
    <alternativeName>
        <fullName evidence="8">tRNA(Ile)-2-lysyl-cytidine synthase</fullName>
    </alternativeName>
    <alternativeName>
        <fullName evidence="8">tRNA(Ile)-lysidine synthetase</fullName>
    </alternativeName>
</protein>